<comment type="cofactor">
    <cofactor evidence="2">
        <name>Fe cation</name>
        <dbReference type="ChEBI" id="CHEBI:24875"/>
    </cofactor>
    <text evidence="2">Binds 2 iron ions per subunit.</text>
</comment>
<dbReference type="SUPFAM" id="SSF47240">
    <property type="entry name" value="Ferritin-like"/>
    <property type="match status" value="1"/>
</dbReference>
<keyword evidence="2" id="KW-0215">Deoxyribonucleotide synthesis</keyword>
<comment type="similarity">
    <text evidence="1 2">Belongs to the ribonucleoside diphosphate reductase small chain family.</text>
</comment>
<dbReference type="RefSeq" id="WP_310839527.1">
    <property type="nucleotide sequence ID" value="NZ_JAVLSJ010000001.1"/>
</dbReference>
<evidence type="ECO:0000313" key="4">
    <source>
        <dbReference type="Proteomes" id="UP001246576"/>
    </source>
</evidence>
<comment type="caution">
    <text evidence="3">The sequence shown here is derived from an EMBL/GenBank/DDBJ whole genome shotgun (WGS) entry which is preliminary data.</text>
</comment>
<dbReference type="Proteomes" id="UP001246576">
    <property type="component" value="Unassembled WGS sequence"/>
</dbReference>
<organism evidence="3 4">
    <name type="scientific">Herbaspirillum huttiense subsp. lycopersici</name>
    <dbReference type="NCBI Taxonomy" id="3074428"/>
    <lineage>
        <taxon>Bacteria</taxon>
        <taxon>Pseudomonadati</taxon>
        <taxon>Pseudomonadota</taxon>
        <taxon>Betaproteobacteria</taxon>
        <taxon>Burkholderiales</taxon>
        <taxon>Oxalobacteraceae</taxon>
        <taxon>Herbaspirillum</taxon>
    </lineage>
</organism>
<keyword evidence="2" id="KW-0408">Iron</keyword>
<dbReference type="InterPro" id="IPR000358">
    <property type="entry name" value="RNR_small_fam"/>
</dbReference>
<dbReference type="InterPro" id="IPR033909">
    <property type="entry name" value="RNR_small"/>
</dbReference>
<accession>A0ABU2EG48</accession>
<dbReference type="Gene3D" id="1.10.620.20">
    <property type="entry name" value="Ribonucleotide Reductase, subunit A"/>
    <property type="match status" value="1"/>
</dbReference>
<reference evidence="3" key="1">
    <citation type="submission" date="2023-09" db="EMBL/GenBank/DDBJ databases">
        <title>Description of first Herbaspirillum huttiense subsp. nephrolepsisexaltata and Herbaspirillum huttiense subsp. lycopersicon.</title>
        <authorList>
            <person name="Poudel M."/>
            <person name="Sharma A."/>
            <person name="Goss E."/>
            <person name="Tapia J.H."/>
            <person name="Harmon C.M."/>
            <person name="Jones J.B."/>
        </authorList>
    </citation>
    <scope>NUCLEOTIDE SEQUENCE</scope>
    <source>
        <strain evidence="3">SE1</strain>
    </source>
</reference>
<dbReference type="InterPro" id="IPR012348">
    <property type="entry name" value="RNR-like"/>
</dbReference>
<dbReference type="InterPro" id="IPR009078">
    <property type="entry name" value="Ferritin-like_SF"/>
</dbReference>
<comment type="catalytic activity">
    <reaction evidence="2">
        <text>a 2'-deoxyribonucleoside 5'-diphosphate + [thioredoxin]-disulfide + H2O = a ribonucleoside 5'-diphosphate + [thioredoxin]-dithiol</text>
        <dbReference type="Rhea" id="RHEA:23252"/>
        <dbReference type="Rhea" id="RHEA-COMP:10698"/>
        <dbReference type="Rhea" id="RHEA-COMP:10700"/>
        <dbReference type="ChEBI" id="CHEBI:15377"/>
        <dbReference type="ChEBI" id="CHEBI:29950"/>
        <dbReference type="ChEBI" id="CHEBI:50058"/>
        <dbReference type="ChEBI" id="CHEBI:57930"/>
        <dbReference type="ChEBI" id="CHEBI:73316"/>
        <dbReference type="EC" id="1.17.4.1"/>
    </reaction>
</comment>
<gene>
    <name evidence="3" type="ORF">RI048_02650</name>
</gene>
<keyword evidence="4" id="KW-1185">Reference proteome</keyword>
<comment type="function">
    <text evidence="2">Provides the precursors necessary for DNA synthesis. Catalyzes the biosynthesis of deoxyribonucleotides from the corresponding ribonucleotides.</text>
</comment>
<dbReference type="PANTHER" id="PTHR23409:SF18">
    <property type="entry name" value="RIBONUCLEOSIDE-DIPHOSPHATE REDUCTASE SUBUNIT M2"/>
    <property type="match status" value="1"/>
</dbReference>
<name>A0ABU2EG48_9BURK</name>
<keyword evidence="2" id="KW-0479">Metal-binding</keyword>
<keyword evidence="2" id="KW-0560">Oxidoreductase</keyword>
<evidence type="ECO:0000313" key="3">
    <source>
        <dbReference type="EMBL" id="MDR9847106.1"/>
    </source>
</evidence>
<dbReference type="PANTHER" id="PTHR23409">
    <property type="entry name" value="RIBONUCLEOSIDE-DIPHOSPHATE REDUCTASE SMALL CHAIN"/>
    <property type="match status" value="1"/>
</dbReference>
<evidence type="ECO:0000256" key="1">
    <source>
        <dbReference type="ARBA" id="ARBA00009303"/>
    </source>
</evidence>
<sequence length="330" mass="37871">MNIIELINRRRLIQGPKDKLMCVSPLKHKWAWTMLDAMEENTWFPKSIAMNDDILCYRERLTPAKRGMYDKALAFLSNLDGIQFNNLITNIGSHITSPEVSMVLARQAYEEANHVRAYSTMTEAISLEPHKIYGMYLTDEILAKKNATIMQSSDALMQGEFTPKKFAYAVIGNICLEGIFFYSGFLDFYWLAKEGEMIRSADQIKYIQRDEETHLAAFVHMYFTLQQENPEIFDADFYAEAEKIFRASVELEIAWGKHTSHGVISDEIIDNYIKHLANKRTALLGWDALYPGVRNPVPWVDKFSAINGVETNFFEGKPTDYQAGGGLEWD</sequence>
<evidence type="ECO:0000256" key="2">
    <source>
        <dbReference type="PIRNR" id="PIRNR000355"/>
    </source>
</evidence>
<dbReference type="CDD" id="cd01049">
    <property type="entry name" value="RNRR2"/>
    <property type="match status" value="1"/>
</dbReference>
<dbReference type="Pfam" id="PF00268">
    <property type="entry name" value="Ribonuc_red_sm"/>
    <property type="match status" value="1"/>
</dbReference>
<dbReference type="PIRSF" id="PIRSF000355">
    <property type="entry name" value="NrdB"/>
    <property type="match status" value="1"/>
</dbReference>
<protein>
    <recommendedName>
        <fullName evidence="2">Ribonucleoside-diphosphate reductase subunit beta</fullName>
        <ecNumber evidence="2">1.17.4.1</ecNumber>
    </recommendedName>
</protein>
<dbReference type="EC" id="1.17.4.1" evidence="2"/>
<proteinExistence type="inferred from homology"/>
<dbReference type="EMBL" id="JAVLSJ010000001">
    <property type="protein sequence ID" value="MDR9847106.1"/>
    <property type="molecule type" value="Genomic_DNA"/>
</dbReference>